<evidence type="ECO:0000313" key="3">
    <source>
        <dbReference type="Proteomes" id="UP000277671"/>
    </source>
</evidence>
<accession>A0A495JRN6</accession>
<organism evidence="2 3">
    <name type="scientific">Micromonospora pisi</name>
    <dbReference type="NCBI Taxonomy" id="589240"/>
    <lineage>
        <taxon>Bacteria</taxon>
        <taxon>Bacillati</taxon>
        <taxon>Actinomycetota</taxon>
        <taxon>Actinomycetes</taxon>
        <taxon>Micromonosporales</taxon>
        <taxon>Micromonosporaceae</taxon>
        <taxon>Micromonospora</taxon>
    </lineage>
</organism>
<dbReference type="InterPro" id="IPR027395">
    <property type="entry name" value="WH_DNA-bd_dom"/>
</dbReference>
<dbReference type="Proteomes" id="UP000277671">
    <property type="component" value="Unassembled WGS sequence"/>
</dbReference>
<sequence length="125" mass="13462">MIIMVGAPPVVGALRRRDRPGTVVISEPAPNPIIHTTTRLAIMATLAAVEEMDFSTVRDAAEVSDSVLSKQAAALESAGYLSIRKGHVGRRPRTWLSLTPGGRTALRSHTAALQRILSRAERPDE</sequence>
<dbReference type="EMBL" id="RBKT01000001">
    <property type="protein sequence ID" value="RKR91052.1"/>
    <property type="molecule type" value="Genomic_DNA"/>
</dbReference>
<proteinExistence type="predicted"/>
<dbReference type="GO" id="GO:0003677">
    <property type="term" value="F:DNA binding"/>
    <property type="evidence" value="ECO:0007669"/>
    <property type="project" value="UniProtKB-KW"/>
</dbReference>
<evidence type="ECO:0000313" key="2">
    <source>
        <dbReference type="EMBL" id="RKR91052.1"/>
    </source>
</evidence>
<gene>
    <name evidence="2" type="ORF">BDK92_5436</name>
</gene>
<dbReference type="PANTHER" id="PTHR37318">
    <property type="entry name" value="BSL7504 PROTEIN"/>
    <property type="match status" value="1"/>
</dbReference>
<dbReference type="AlphaFoldDB" id="A0A495JRN6"/>
<dbReference type="Pfam" id="PF13601">
    <property type="entry name" value="HTH_34"/>
    <property type="match status" value="1"/>
</dbReference>
<name>A0A495JRN6_9ACTN</name>
<evidence type="ECO:0000259" key="1">
    <source>
        <dbReference type="Pfam" id="PF13601"/>
    </source>
</evidence>
<dbReference type="SUPFAM" id="SSF46785">
    <property type="entry name" value="Winged helix' DNA-binding domain"/>
    <property type="match status" value="1"/>
</dbReference>
<dbReference type="PANTHER" id="PTHR37318:SF1">
    <property type="entry name" value="BSL7504 PROTEIN"/>
    <property type="match status" value="1"/>
</dbReference>
<comment type="caution">
    <text evidence="2">The sequence shown here is derived from an EMBL/GenBank/DDBJ whole genome shotgun (WGS) entry which is preliminary data.</text>
</comment>
<feature type="domain" description="Winged helix DNA-binding" evidence="1">
    <location>
        <begin position="39"/>
        <end position="117"/>
    </location>
</feature>
<keyword evidence="3" id="KW-1185">Reference proteome</keyword>
<dbReference type="InterPro" id="IPR036390">
    <property type="entry name" value="WH_DNA-bd_sf"/>
</dbReference>
<dbReference type="Gene3D" id="1.10.10.10">
    <property type="entry name" value="Winged helix-like DNA-binding domain superfamily/Winged helix DNA-binding domain"/>
    <property type="match status" value="1"/>
</dbReference>
<keyword evidence="2" id="KW-0238">DNA-binding</keyword>
<dbReference type="InterPro" id="IPR036388">
    <property type="entry name" value="WH-like_DNA-bd_sf"/>
</dbReference>
<reference evidence="2 3" key="1">
    <citation type="submission" date="2018-10" db="EMBL/GenBank/DDBJ databases">
        <title>Sequencing the genomes of 1000 actinobacteria strains.</title>
        <authorList>
            <person name="Klenk H.-P."/>
        </authorList>
    </citation>
    <scope>NUCLEOTIDE SEQUENCE [LARGE SCALE GENOMIC DNA]</scope>
    <source>
        <strain evidence="2 3">DSM 45175</strain>
    </source>
</reference>
<protein>
    <submittedName>
        <fullName evidence="2">Winged helix DNA-binding protein</fullName>
    </submittedName>
</protein>